<organism evidence="4 5">
    <name type="scientific">Bifidobacterium myosotis</name>
    <dbReference type="NCBI Taxonomy" id="1630166"/>
    <lineage>
        <taxon>Bacteria</taxon>
        <taxon>Bacillati</taxon>
        <taxon>Actinomycetota</taxon>
        <taxon>Actinomycetes</taxon>
        <taxon>Bifidobacteriales</taxon>
        <taxon>Bifidobacteriaceae</taxon>
        <taxon>Bifidobacterium</taxon>
    </lineage>
</organism>
<gene>
    <name evidence="4" type="ORF">BMYO_0461</name>
</gene>
<evidence type="ECO:0000259" key="3">
    <source>
        <dbReference type="Pfam" id="PF13240"/>
    </source>
</evidence>
<name>A0A261FPP3_9BIFI</name>
<evidence type="ECO:0000313" key="5">
    <source>
        <dbReference type="Proteomes" id="UP000216871"/>
    </source>
</evidence>
<reference evidence="4 5" key="1">
    <citation type="journal article" date="2017" name="BMC Genomics">
        <title>Comparative genomic and phylogenomic analyses of the Bifidobacteriaceae family.</title>
        <authorList>
            <person name="Lugli G.A."/>
            <person name="Milani C."/>
            <person name="Turroni F."/>
            <person name="Duranti S."/>
            <person name="Mancabelli L."/>
            <person name="Mangifesta M."/>
            <person name="Ferrario C."/>
            <person name="Modesto M."/>
            <person name="Mattarelli P."/>
            <person name="Jiri K."/>
            <person name="van Sinderen D."/>
            <person name="Ventura M."/>
        </authorList>
    </citation>
    <scope>NUCLEOTIDE SEQUENCE [LARGE SCALE GENOMIC DNA]</scope>
    <source>
        <strain evidence="4 5">DSM 100196</strain>
    </source>
</reference>
<evidence type="ECO:0000313" key="4">
    <source>
        <dbReference type="EMBL" id="OZG61162.1"/>
    </source>
</evidence>
<keyword evidence="2" id="KW-0812">Transmembrane</keyword>
<dbReference type="Proteomes" id="UP000216871">
    <property type="component" value="Unassembled WGS sequence"/>
</dbReference>
<sequence>MSRFCHKCGAKLLPDARYCAKCGTSVWDEDSFEQQHQSNDSTKTVAPTSYVMGQGDTDVDQSYENNPTRNNSAKTLIIGLLVILAVLATSVFIIKPSYEHFQRESEKQQAEEVQAKFEEEHPVVAGILANCPSTQDVIISSAENKAYASVEFSISKYADKVAISQDLDCVRQQVGVPAHSKEAYLNGAQLWTELSGFGLDEYKQHGTDIQSMDFRNISDKAVARCAVSDSSFPKVYCEIGDSDDAQSSSVNNGDGTSGNEGESSIDDALGTESTTDGSSPADALGYEQYKDYNCAAGNSGRLIPCSEIYADMGTGMKYLPFGKENNPDPSNTYGYIPVDENGNGVIDADE</sequence>
<keyword evidence="2" id="KW-0472">Membrane</keyword>
<proteinExistence type="predicted"/>
<dbReference type="InterPro" id="IPR026870">
    <property type="entry name" value="Zinc_ribbon_dom"/>
</dbReference>
<comment type="caution">
    <text evidence="4">The sequence shown here is derived from an EMBL/GenBank/DDBJ whole genome shotgun (WGS) entry which is preliminary data.</text>
</comment>
<feature type="transmembrane region" description="Helical" evidence="2">
    <location>
        <begin position="76"/>
        <end position="94"/>
    </location>
</feature>
<evidence type="ECO:0000256" key="1">
    <source>
        <dbReference type="SAM" id="MobiDB-lite"/>
    </source>
</evidence>
<dbReference type="AlphaFoldDB" id="A0A261FPP3"/>
<accession>A0A261FPP3</accession>
<keyword evidence="2" id="KW-1133">Transmembrane helix</keyword>
<evidence type="ECO:0000256" key="2">
    <source>
        <dbReference type="SAM" id="Phobius"/>
    </source>
</evidence>
<feature type="region of interest" description="Disordered" evidence="1">
    <location>
        <begin position="243"/>
        <end position="282"/>
    </location>
</feature>
<feature type="domain" description="Zinc-ribbon" evidence="3">
    <location>
        <begin position="4"/>
        <end position="26"/>
    </location>
</feature>
<feature type="region of interest" description="Disordered" evidence="1">
    <location>
        <begin position="33"/>
        <end position="66"/>
    </location>
</feature>
<dbReference type="OrthoDB" id="9815959at2"/>
<dbReference type="Pfam" id="PF13240">
    <property type="entry name" value="Zn_Ribbon_1"/>
    <property type="match status" value="1"/>
</dbReference>
<dbReference type="RefSeq" id="WP_094666983.1">
    <property type="nucleotide sequence ID" value="NZ_MWWW01000004.1"/>
</dbReference>
<feature type="compositionally biased region" description="Polar residues" evidence="1">
    <location>
        <begin position="245"/>
        <end position="262"/>
    </location>
</feature>
<keyword evidence="5" id="KW-1185">Reference proteome</keyword>
<feature type="compositionally biased region" description="Polar residues" evidence="1">
    <location>
        <begin position="34"/>
        <end position="47"/>
    </location>
</feature>
<dbReference type="EMBL" id="MWWW01000004">
    <property type="protein sequence ID" value="OZG61162.1"/>
    <property type="molecule type" value="Genomic_DNA"/>
</dbReference>
<protein>
    <recommendedName>
        <fullName evidence="3">Zinc-ribbon domain-containing protein</fullName>
    </recommendedName>
</protein>